<dbReference type="eggNOG" id="COG0716">
    <property type="taxonomic scope" value="Bacteria"/>
</dbReference>
<dbReference type="Proteomes" id="UP000000845">
    <property type="component" value="Chromosome"/>
</dbReference>
<dbReference type="STRING" id="526218.Sterm_3810"/>
<evidence type="ECO:0000313" key="4">
    <source>
        <dbReference type="Proteomes" id="UP000000845"/>
    </source>
</evidence>
<dbReference type="PANTHER" id="PTHR39201:SF1">
    <property type="entry name" value="FLAVODOXIN-LIKE DOMAIN-CONTAINING PROTEIN"/>
    <property type="match status" value="1"/>
</dbReference>
<sequence length="196" mass="21754">MKKIFLSSLFLLLFLSLTACGNTKENIETNTAAKEKTSKILIAYFSRTGNTKEIALKIQEKTNGELFEIQPAEPYPENYKETTDKAKQELSSGYLPPLKTKINNLESYDIIFIGYPIWWGTIPGPVRTFLTENDFSGKIIIPFCTHGGSGIASSTSDIQKLAPQAELKEALAIPGSQAKNSENTLNEWLNSLQISE</sequence>
<dbReference type="SUPFAM" id="SSF52218">
    <property type="entry name" value="Flavoproteins"/>
    <property type="match status" value="1"/>
</dbReference>
<dbReference type="GO" id="GO:0010181">
    <property type="term" value="F:FMN binding"/>
    <property type="evidence" value="ECO:0007669"/>
    <property type="project" value="InterPro"/>
</dbReference>
<evidence type="ECO:0000313" key="3">
    <source>
        <dbReference type="EMBL" id="ACZ10644.1"/>
    </source>
</evidence>
<dbReference type="RefSeq" id="WP_012863224.1">
    <property type="nucleotide sequence ID" value="NC_013517.1"/>
</dbReference>
<dbReference type="AlphaFoldDB" id="D1AG18"/>
<dbReference type="Pfam" id="PF12682">
    <property type="entry name" value="Flavodoxin_4"/>
    <property type="match status" value="1"/>
</dbReference>
<evidence type="ECO:0000256" key="1">
    <source>
        <dbReference type="SAM" id="SignalP"/>
    </source>
</evidence>
<feature type="chain" id="PRO_5005669809" description="Flavodoxin-like domain-containing protein" evidence="1">
    <location>
        <begin position="22"/>
        <end position="196"/>
    </location>
</feature>
<dbReference type="KEGG" id="str:Sterm_3810"/>
<evidence type="ECO:0000259" key="2">
    <source>
        <dbReference type="Pfam" id="PF12682"/>
    </source>
</evidence>
<dbReference type="InterPro" id="IPR008254">
    <property type="entry name" value="Flavodoxin/NO_synth"/>
</dbReference>
<dbReference type="InterPro" id="IPR029039">
    <property type="entry name" value="Flavoprotein-like_sf"/>
</dbReference>
<name>D1AG18_SEBTE</name>
<dbReference type="HOGENOM" id="CLU_068890_0_1_0"/>
<accession>D1AG18</accession>
<feature type="signal peptide" evidence="1">
    <location>
        <begin position="1"/>
        <end position="21"/>
    </location>
</feature>
<organism evidence="3 4">
    <name type="scientific">Sebaldella termitidis (strain ATCC 33386 / NCTC 11300)</name>
    <dbReference type="NCBI Taxonomy" id="526218"/>
    <lineage>
        <taxon>Bacteria</taxon>
        <taxon>Fusobacteriati</taxon>
        <taxon>Fusobacteriota</taxon>
        <taxon>Fusobacteriia</taxon>
        <taxon>Fusobacteriales</taxon>
        <taxon>Leptotrichiaceae</taxon>
        <taxon>Sebaldella</taxon>
    </lineage>
</organism>
<reference evidence="3 4" key="2">
    <citation type="journal article" date="2010" name="Stand. Genomic Sci.">
        <title>Complete genome sequence of Sebaldella termitidis type strain (NCTC 11300).</title>
        <authorList>
            <person name="Harmon-Smith M."/>
            <person name="Celia L."/>
            <person name="Chertkov O."/>
            <person name="Lapidus A."/>
            <person name="Copeland A."/>
            <person name="Glavina Del Rio T."/>
            <person name="Nolan M."/>
            <person name="Lucas S."/>
            <person name="Tice H."/>
            <person name="Cheng J.F."/>
            <person name="Han C."/>
            <person name="Detter J.C."/>
            <person name="Bruce D."/>
            <person name="Goodwin L."/>
            <person name="Pitluck S."/>
            <person name="Pati A."/>
            <person name="Liolios K."/>
            <person name="Ivanova N."/>
            <person name="Mavromatis K."/>
            <person name="Mikhailova N."/>
            <person name="Chen A."/>
            <person name="Palaniappan K."/>
            <person name="Land M."/>
            <person name="Hauser L."/>
            <person name="Chang Y.J."/>
            <person name="Jeffries C.D."/>
            <person name="Brettin T."/>
            <person name="Goker M."/>
            <person name="Beck B."/>
            <person name="Bristow J."/>
            <person name="Eisen J.A."/>
            <person name="Markowitz V."/>
            <person name="Hugenholtz P."/>
            <person name="Kyrpides N.C."/>
            <person name="Klenk H.P."/>
            <person name="Chen F."/>
        </authorList>
    </citation>
    <scope>NUCLEOTIDE SEQUENCE [LARGE SCALE GENOMIC DNA]</scope>
    <source>
        <strain evidence="4">ATCC 33386 / NCTC 11300</strain>
    </source>
</reference>
<dbReference type="EMBL" id="CP001739">
    <property type="protein sequence ID" value="ACZ10644.1"/>
    <property type="molecule type" value="Genomic_DNA"/>
</dbReference>
<gene>
    <name evidence="3" type="ordered locus">Sterm_3810</name>
</gene>
<feature type="domain" description="Flavodoxin-like" evidence="2">
    <location>
        <begin position="39"/>
        <end position="191"/>
    </location>
</feature>
<reference evidence="4" key="1">
    <citation type="submission" date="2009-09" db="EMBL/GenBank/DDBJ databases">
        <title>The complete chromosome of Sebaldella termitidis ATCC 33386.</title>
        <authorList>
            <consortium name="US DOE Joint Genome Institute (JGI-PGF)"/>
            <person name="Lucas S."/>
            <person name="Copeland A."/>
            <person name="Lapidus A."/>
            <person name="Glavina del Rio T."/>
            <person name="Dalin E."/>
            <person name="Tice H."/>
            <person name="Bruce D."/>
            <person name="Goodwin L."/>
            <person name="Pitluck S."/>
            <person name="Kyrpides N."/>
            <person name="Mavromatis K."/>
            <person name="Ivanova N."/>
            <person name="Mikhailova N."/>
            <person name="Sims D."/>
            <person name="Meincke L."/>
            <person name="Brettin T."/>
            <person name="Detter J.C."/>
            <person name="Han C."/>
            <person name="Larimer F."/>
            <person name="Land M."/>
            <person name="Hauser L."/>
            <person name="Markowitz V."/>
            <person name="Cheng J.F."/>
            <person name="Hugenholtz P."/>
            <person name="Woyke T."/>
            <person name="Wu D."/>
            <person name="Eisen J.A."/>
        </authorList>
    </citation>
    <scope>NUCLEOTIDE SEQUENCE [LARGE SCALE GENOMIC DNA]</scope>
    <source>
        <strain evidence="4">ATCC 33386 / NCTC 11300</strain>
    </source>
</reference>
<keyword evidence="4" id="KW-1185">Reference proteome</keyword>
<dbReference type="PANTHER" id="PTHR39201">
    <property type="entry name" value="EXPORTED PROTEIN-RELATED"/>
    <property type="match status" value="1"/>
</dbReference>
<proteinExistence type="predicted"/>
<dbReference type="Gene3D" id="3.40.50.360">
    <property type="match status" value="1"/>
</dbReference>
<protein>
    <recommendedName>
        <fullName evidence="2">Flavodoxin-like domain-containing protein</fullName>
    </recommendedName>
</protein>
<keyword evidence="1" id="KW-0732">Signal</keyword>
<dbReference type="PROSITE" id="PS51257">
    <property type="entry name" value="PROKAR_LIPOPROTEIN"/>
    <property type="match status" value="1"/>
</dbReference>